<reference evidence="9" key="1">
    <citation type="submission" date="2025-08" db="UniProtKB">
        <authorList>
            <consortium name="RefSeq"/>
        </authorList>
    </citation>
    <scope>IDENTIFICATION</scope>
    <source>
        <tissue evidence="9">Testes</tissue>
    </source>
</reference>
<dbReference type="Proteomes" id="UP000694865">
    <property type="component" value="Unplaced"/>
</dbReference>
<dbReference type="RefSeq" id="XP_002730791.1">
    <property type="nucleotide sequence ID" value="XM_002730745.1"/>
</dbReference>
<protein>
    <submittedName>
        <fullName evidence="9">APOPT family protein Y39B6A.34, mitochondrial-like</fullName>
    </submittedName>
</protein>
<evidence type="ECO:0000256" key="4">
    <source>
        <dbReference type="ARBA" id="ARBA00022946"/>
    </source>
</evidence>
<name>A0ABM0GIU2_SACKO</name>
<keyword evidence="6" id="KW-0472">Membrane</keyword>
<dbReference type="PANTHER" id="PTHR31107:SF2">
    <property type="entry name" value="CYTOCHROME C OXIDASE ASSEMBLY FACTOR 8"/>
    <property type="match status" value="1"/>
</dbReference>
<dbReference type="PANTHER" id="PTHR31107">
    <property type="entry name" value="APOPTOGENIC PROTEIN 1, MITOCHONDRIAL"/>
    <property type="match status" value="1"/>
</dbReference>
<keyword evidence="8" id="KW-1185">Reference proteome</keyword>
<proteinExistence type="inferred from homology"/>
<organism evidence="8 9">
    <name type="scientific">Saccoglossus kowalevskii</name>
    <name type="common">Acorn worm</name>
    <dbReference type="NCBI Taxonomy" id="10224"/>
    <lineage>
        <taxon>Eukaryota</taxon>
        <taxon>Metazoa</taxon>
        <taxon>Hemichordata</taxon>
        <taxon>Enteropneusta</taxon>
        <taxon>Harrimaniidae</taxon>
        <taxon>Saccoglossus</taxon>
    </lineage>
</organism>
<dbReference type="InterPro" id="IPR018796">
    <property type="entry name" value="COA8"/>
</dbReference>
<keyword evidence="4" id="KW-0809">Transit peptide</keyword>
<evidence type="ECO:0000256" key="5">
    <source>
        <dbReference type="ARBA" id="ARBA00023128"/>
    </source>
</evidence>
<dbReference type="GeneID" id="100374209"/>
<keyword evidence="3" id="KW-0999">Mitochondrion inner membrane</keyword>
<evidence type="ECO:0000256" key="3">
    <source>
        <dbReference type="ARBA" id="ARBA00022792"/>
    </source>
</evidence>
<sequence>MKDGSDKSRNKEHKLRDGTTSKCHFHRSAPSQVQNNWIGPPDKLSNIRTVKYGIPENESKVKKEYRLMREETDKFNHLFWTEHNAAFIKAKEIFIESKLDGSGDKLVDEDGTKHVLTAEEMAEFYRDFLNCRHQELKDYNREWYKRNLQMLWPAIKANIHSWFAKK</sequence>
<comment type="similarity">
    <text evidence="2">Belongs to the COA8 family.</text>
</comment>
<feature type="region of interest" description="Disordered" evidence="7">
    <location>
        <begin position="1"/>
        <end position="40"/>
    </location>
</feature>
<accession>A0ABM0GIU2</accession>
<evidence type="ECO:0000256" key="7">
    <source>
        <dbReference type="SAM" id="MobiDB-lite"/>
    </source>
</evidence>
<keyword evidence="5" id="KW-0496">Mitochondrion</keyword>
<feature type="compositionally biased region" description="Basic and acidic residues" evidence="7">
    <location>
        <begin position="1"/>
        <end position="19"/>
    </location>
</feature>
<gene>
    <name evidence="9" type="primary">LOC100374209</name>
</gene>
<evidence type="ECO:0000256" key="6">
    <source>
        <dbReference type="ARBA" id="ARBA00023136"/>
    </source>
</evidence>
<evidence type="ECO:0000256" key="2">
    <source>
        <dbReference type="ARBA" id="ARBA00005453"/>
    </source>
</evidence>
<evidence type="ECO:0000313" key="8">
    <source>
        <dbReference type="Proteomes" id="UP000694865"/>
    </source>
</evidence>
<dbReference type="Pfam" id="PF10231">
    <property type="entry name" value="COA8"/>
    <property type="match status" value="1"/>
</dbReference>
<evidence type="ECO:0000256" key="1">
    <source>
        <dbReference type="ARBA" id="ARBA00004443"/>
    </source>
</evidence>
<evidence type="ECO:0000313" key="9">
    <source>
        <dbReference type="RefSeq" id="XP_002730791.1"/>
    </source>
</evidence>
<comment type="subcellular location">
    <subcellularLocation>
        <location evidence="1">Mitochondrion inner membrane</location>
        <topology evidence="1">Peripheral membrane protein</topology>
        <orientation evidence="1">Matrix side</orientation>
    </subcellularLocation>
</comment>